<proteinExistence type="predicted"/>
<accession>A0A5B8MEU1</accession>
<organism evidence="3 4">
    <name type="scientific">Chloropicon primus</name>
    <dbReference type="NCBI Taxonomy" id="1764295"/>
    <lineage>
        <taxon>Eukaryota</taxon>
        <taxon>Viridiplantae</taxon>
        <taxon>Chlorophyta</taxon>
        <taxon>Chloropicophyceae</taxon>
        <taxon>Chloropicales</taxon>
        <taxon>Chloropicaceae</taxon>
        <taxon>Chloropicon</taxon>
    </lineage>
</organism>
<dbReference type="Gene3D" id="3.30.70.100">
    <property type="match status" value="1"/>
</dbReference>
<evidence type="ECO:0000256" key="1">
    <source>
        <dbReference type="ARBA" id="ARBA00022723"/>
    </source>
</evidence>
<gene>
    <name evidence="3" type="ORF">A3770_01p03600</name>
</gene>
<dbReference type="CDD" id="cd00371">
    <property type="entry name" value="HMA"/>
    <property type="match status" value="1"/>
</dbReference>
<dbReference type="SUPFAM" id="SSF55008">
    <property type="entry name" value="HMA, heavy metal-associated domain"/>
    <property type="match status" value="1"/>
</dbReference>
<reference evidence="3 4" key="1">
    <citation type="submission" date="2018-07" db="EMBL/GenBank/DDBJ databases">
        <title>The complete nuclear genome of the prasinophyte Chloropicon primus (CCMP1205).</title>
        <authorList>
            <person name="Pombert J.-F."/>
            <person name="Otis C."/>
            <person name="Turmel M."/>
            <person name="Lemieux C."/>
        </authorList>
    </citation>
    <scope>NUCLEOTIDE SEQUENCE [LARGE SCALE GENOMIC DNA]</scope>
    <source>
        <strain evidence="3 4">CCMP1205</strain>
    </source>
</reference>
<dbReference type="GO" id="GO:0046872">
    <property type="term" value="F:metal ion binding"/>
    <property type="evidence" value="ECO:0007669"/>
    <property type="project" value="UniProtKB-KW"/>
</dbReference>
<name>A0A5B8MEU1_9CHLO</name>
<dbReference type="AlphaFoldDB" id="A0A5B8MEU1"/>
<dbReference type="PROSITE" id="PS50846">
    <property type="entry name" value="HMA_2"/>
    <property type="match status" value="1"/>
</dbReference>
<dbReference type="EMBL" id="CP031034">
    <property type="protein sequence ID" value="QDZ17842.1"/>
    <property type="molecule type" value="Genomic_DNA"/>
</dbReference>
<keyword evidence="4" id="KW-1185">Reference proteome</keyword>
<dbReference type="FunFam" id="3.30.70.100:FF:000008">
    <property type="entry name" value="Copper transport protein ATOX1"/>
    <property type="match status" value="1"/>
</dbReference>
<evidence type="ECO:0000259" key="2">
    <source>
        <dbReference type="PROSITE" id="PS50846"/>
    </source>
</evidence>
<dbReference type="PANTHER" id="PTHR22814">
    <property type="entry name" value="COPPER TRANSPORT PROTEIN ATOX1-RELATED"/>
    <property type="match status" value="1"/>
</dbReference>
<dbReference type="Proteomes" id="UP000316726">
    <property type="component" value="Chromosome 1"/>
</dbReference>
<dbReference type="STRING" id="1764295.A0A5B8MEU1"/>
<sequence length="68" mass="7421">MTTEVTLRVAMTCGGCSGAVERIIKKMEGVEDYSVSLETQKVVVKGNLDPQAVLEAISKTGKKTEFWQ</sequence>
<keyword evidence="1" id="KW-0479">Metal-binding</keyword>
<dbReference type="PANTHER" id="PTHR22814:SF287">
    <property type="entry name" value="COPPER TRANSPORT PROTEIN ATX1"/>
    <property type="match status" value="1"/>
</dbReference>
<dbReference type="InterPro" id="IPR036163">
    <property type="entry name" value="HMA_dom_sf"/>
</dbReference>
<dbReference type="InterPro" id="IPR006121">
    <property type="entry name" value="HMA_dom"/>
</dbReference>
<feature type="domain" description="HMA" evidence="2">
    <location>
        <begin position="2"/>
        <end position="65"/>
    </location>
</feature>
<evidence type="ECO:0000313" key="3">
    <source>
        <dbReference type="EMBL" id="QDZ17842.1"/>
    </source>
</evidence>
<evidence type="ECO:0000313" key="4">
    <source>
        <dbReference type="Proteomes" id="UP000316726"/>
    </source>
</evidence>
<dbReference type="OrthoDB" id="689350at2759"/>
<dbReference type="Pfam" id="PF00403">
    <property type="entry name" value="HMA"/>
    <property type="match status" value="1"/>
</dbReference>
<protein>
    <submittedName>
        <fullName evidence="3">Copper chaperone</fullName>
    </submittedName>
</protein>